<feature type="transmembrane region" description="Helical" evidence="15">
    <location>
        <begin position="333"/>
        <end position="355"/>
    </location>
</feature>
<organism evidence="19 20">
    <name type="scientific">Hucho hucho</name>
    <name type="common">huchen</name>
    <dbReference type="NCBI Taxonomy" id="62062"/>
    <lineage>
        <taxon>Eukaryota</taxon>
        <taxon>Metazoa</taxon>
        <taxon>Chordata</taxon>
        <taxon>Craniata</taxon>
        <taxon>Vertebrata</taxon>
        <taxon>Euteleostomi</taxon>
        <taxon>Actinopterygii</taxon>
        <taxon>Neopterygii</taxon>
        <taxon>Teleostei</taxon>
        <taxon>Protacanthopterygii</taxon>
        <taxon>Salmoniformes</taxon>
        <taxon>Salmonidae</taxon>
        <taxon>Salmoninae</taxon>
        <taxon>Hucho</taxon>
    </lineage>
</organism>
<feature type="region of interest" description="Disordered" evidence="16">
    <location>
        <begin position="242"/>
        <end position="270"/>
    </location>
</feature>
<reference evidence="19" key="2">
    <citation type="submission" date="2025-08" db="UniProtKB">
        <authorList>
            <consortium name="Ensembl"/>
        </authorList>
    </citation>
    <scope>IDENTIFICATION</scope>
</reference>
<evidence type="ECO:0000256" key="4">
    <source>
        <dbReference type="ARBA" id="ARBA00022475"/>
    </source>
</evidence>
<evidence type="ECO:0000256" key="7">
    <source>
        <dbReference type="ARBA" id="ARBA00023055"/>
    </source>
</evidence>
<feature type="domain" description="Kazal-like" evidence="18">
    <location>
        <begin position="412"/>
        <end position="467"/>
    </location>
</feature>
<evidence type="ECO:0000256" key="12">
    <source>
        <dbReference type="ARBA" id="ARBA00050960"/>
    </source>
</evidence>
<dbReference type="Pfam" id="PF07648">
    <property type="entry name" value="Kazal_2"/>
    <property type="match status" value="1"/>
</dbReference>
<dbReference type="NCBIfam" id="TIGR00805">
    <property type="entry name" value="oat"/>
    <property type="match status" value="1"/>
</dbReference>
<dbReference type="InterPro" id="IPR002350">
    <property type="entry name" value="Kazal_dom"/>
</dbReference>
<dbReference type="Ensembl" id="ENSHHUT00000034948.1">
    <property type="protein sequence ID" value="ENSHHUP00000033598.1"/>
    <property type="gene ID" value="ENSHHUG00000021158.1"/>
</dbReference>
<evidence type="ECO:0000256" key="3">
    <source>
        <dbReference type="ARBA" id="ARBA00022448"/>
    </source>
</evidence>
<keyword evidence="5 15" id="KW-0812">Transmembrane</keyword>
<comment type="similarity">
    <text evidence="2 15">Belongs to the organo anion transporter (TC 2.A.60) family.</text>
</comment>
<dbReference type="GO" id="GO:0016323">
    <property type="term" value="C:basolateral plasma membrane"/>
    <property type="evidence" value="ECO:0007669"/>
    <property type="project" value="TreeGrafter"/>
</dbReference>
<name>A0A4W5M6J4_9TELE</name>
<comment type="catalytic activity">
    <reaction evidence="14">
        <text>L-thyroxine sulfate(out) = L-thyroxine sulfate(in)</text>
        <dbReference type="Rhea" id="RHEA:73311"/>
        <dbReference type="ChEBI" id="CHEBI:176512"/>
    </reaction>
</comment>
<dbReference type="GO" id="GO:0043252">
    <property type="term" value="P:sodium-independent organic anion transport"/>
    <property type="evidence" value="ECO:0007669"/>
    <property type="project" value="TreeGrafter"/>
</dbReference>
<sequence length="659" mass="72347">MTTFPNGSESCCLGIIPCFRILFLVSLSFVYFAKAFGGSYMKSSITQIERRFDIPSSLVGVIDGSFEIGNLLVIAFVSYFGAKLHRPRLIGIGFYFLFGLFSRLSGLTIRVLCVSAACEKEAGSSMWIYVFLGNMLRGIGETPVMPLGVSYLDDYARKENTAIYLACLQTVGILGPVFGFMFGSFCAKIYVDIGSVDLDSISINHKDSRWVGAWWLGFLVSGFLMLLAGIPFWFLPNTLAKQGKSPSKKKQKEDRQEQGGFLPEDNTEEDAPKPVTMAAMAKDFAPSLKRLFSNKVYLLIILTSVVAFNGFIGMITFKPKFMEQVYGQSPSKAIFLIGSMNLPAVAVGVIVGGFVMKRFKLSVLGAARLSIFSSFFSFCLLLIQYFLQCDNSEVAGLTMTYQGVTEVSYQQDSLLSQCNMGCSCSLKHWDPVCTSNGITYASPCLAGCQTSTGIGKEMEFHNCTCMQELKGEQMAPPTNMSAILGQCPRKSDCDRMFKFYMAVSVLGSFVSACGGTSGYIVLLRSIHPDLKSLALGMHTLIGRTLGGFPPPIYFGALIDRTCLKWGLKRCGGQGACRLYDSHAFRITFLGLVYCLYGLVNLLWGVLYLQLSKRQKKLELRSQAKATALEASGNNNPNGHAMVSIFKNKDDLDLDSESTI</sequence>
<dbReference type="SUPFAM" id="SSF100895">
    <property type="entry name" value="Kazal-type serine protease inhibitors"/>
    <property type="match status" value="1"/>
</dbReference>
<comment type="catalytic activity">
    <reaction evidence="12">
        <text>3,3',5'-triiodo-L-thyronine(out) = 3,3',5'-triiodo-L-thyronine(in)</text>
        <dbReference type="Rhea" id="RHEA:71815"/>
        <dbReference type="ChEBI" id="CHEBI:57261"/>
    </reaction>
</comment>
<comment type="catalytic activity">
    <reaction evidence="13">
        <text>L-thyroxine(out) = L-thyroxine(in)</text>
        <dbReference type="Rhea" id="RHEA:71819"/>
        <dbReference type="ChEBI" id="CHEBI:58448"/>
    </reaction>
</comment>
<evidence type="ECO:0000256" key="9">
    <source>
        <dbReference type="ARBA" id="ARBA00023136"/>
    </source>
</evidence>
<protein>
    <recommendedName>
        <fullName evidence="15">Solute carrier organic anion transporter family member</fullName>
    </recommendedName>
</protein>
<dbReference type="Gene3D" id="1.20.1250.20">
    <property type="entry name" value="MFS general substrate transporter like domains"/>
    <property type="match status" value="1"/>
</dbReference>
<evidence type="ECO:0000259" key="18">
    <source>
        <dbReference type="PROSITE" id="PS51465"/>
    </source>
</evidence>
<keyword evidence="8 15" id="KW-0406">Ion transport</keyword>
<dbReference type="InterPro" id="IPR004156">
    <property type="entry name" value="OATP"/>
</dbReference>
<evidence type="ECO:0000256" key="8">
    <source>
        <dbReference type="ARBA" id="ARBA00023065"/>
    </source>
</evidence>
<proteinExistence type="inferred from homology"/>
<dbReference type="PANTHER" id="PTHR11388:SF89">
    <property type="entry name" value="SOLUTE CARRIER ORGANIC ANION TRANSPORTER FAMILY MEMBER 1B3"/>
    <property type="match status" value="1"/>
</dbReference>
<feature type="transmembrane region" description="Helical" evidence="15">
    <location>
        <begin position="499"/>
        <end position="522"/>
    </location>
</feature>
<dbReference type="PANTHER" id="PTHR11388">
    <property type="entry name" value="ORGANIC ANION TRANSPORTER"/>
    <property type="match status" value="1"/>
</dbReference>
<dbReference type="Pfam" id="PF03137">
    <property type="entry name" value="OATP"/>
    <property type="match status" value="1"/>
</dbReference>
<dbReference type="InterPro" id="IPR036058">
    <property type="entry name" value="Kazal_dom_sf"/>
</dbReference>
<dbReference type="GeneTree" id="ENSGT01150000286901"/>
<evidence type="ECO:0000313" key="19">
    <source>
        <dbReference type="Ensembl" id="ENSHHUP00000033598.1"/>
    </source>
</evidence>
<evidence type="ECO:0000256" key="16">
    <source>
        <dbReference type="SAM" id="MobiDB-lite"/>
    </source>
</evidence>
<dbReference type="Proteomes" id="UP000314982">
    <property type="component" value="Unassembled WGS sequence"/>
</dbReference>
<feature type="transmembrane region" description="Helical" evidence="15">
    <location>
        <begin position="14"/>
        <end position="37"/>
    </location>
</feature>
<evidence type="ECO:0000256" key="2">
    <source>
        <dbReference type="ARBA" id="ARBA00009657"/>
    </source>
</evidence>
<feature type="transmembrane region" description="Helical" evidence="15">
    <location>
        <begin position="161"/>
        <end position="191"/>
    </location>
</feature>
<keyword evidence="9 15" id="KW-0472">Membrane</keyword>
<evidence type="ECO:0000313" key="20">
    <source>
        <dbReference type="Proteomes" id="UP000314982"/>
    </source>
</evidence>
<evidence type="ECO:0000259" key="17">
    <source>
        <dbReference type="PROSITE" id="PS50850"/>
    </source>
</evidence>
<keyword evidence="20" id="KW-1185">Reference proteome</keyword>
<feature type="transmembrane region" description="Helical" evidence="15">
    <location>
        <begin position="58"/>
        <end position="80"/>
    </location>
</feature>
<feature type="transmembrane region" description="Helical" evidence="15">
    <location>
        <begin position="367"/>
        <end position="387"/>
    </location>
</feature>
<dbReference type="GO" id="GO:0015347">
    <property type="term" value="F:sodium-independent organic anion transmembrane transporter activity"/>
    <property type="evidence" value="ECO:0007669"/>
    <property type="project" value="TreeGrafter"/>
</dbReference>
<dbReference type="SUPFAM" id="SSF103473">
    <property type="entry name" value="MFS general substrate transporter"/>
    <property type="match status" value="1"/>
</dbReference>
<keyword evidence="10" id="KW-1015">Disulfide bond</keyword>
<keyword evidence="3 15" id="KW-0813">Transport</keyword>
<evidence type="ECO:0000256" key="1">
    <source>
        <dbReference type="ARBA" id="ARBA00004651"/>
    </source>
</evidence>
<evidence type="ECO:0000256" key="5">
    <source>
        <dbReference type="ARBA" id="ARBA00022692"/>
    </source>
</evidence>
<evidence type="ECO:0000256" key="6">
    <source>
        <dbReference type="ARBA" id="ARBA00022989"/>
    </source>
</evidence>
<dbReference type="PROSITE" id="PS50850">
    <property type="entry name" value="MFS"/>
    <property type="match status" value="1"/>
</dbReference>
<evidence type="ECO:0000256" key="13">
    <source>
        <dbReference type="ARBA" id="ARBA00051340"/>
    </source>
</evidence>
<evidence type="ECO:0000256" key="14">
    <source>
        <dbReference type="ARBA" id="ARBA00052624"/>
    </source>
</evidence>
<dbReference type="InterPro" id="IPR036259">
    <property type="entry name" value="MFS_trans_sf"/>
</dbReference>
<evidence type="ECO:0000256" key="10">
    <source>
        <dbReference type="ARBA" id="ARBA00023157"/>
    </source>
</evidence>
<feature type="transmembrane region" description="Helical" evidence="15">
    <location>
        <begin position="126"/>
        <end position="149"/>
    </location>
</feature>
<feature type="transmembrane region" description="Helical" evidence="15">
    <location>
        <begin position="212"/>
        <end position="234"/>
    </location>
</feature>
<feature type="transmembrane region" description="Helical" evidence="15">
    <location>
        <begin position="296"/>
        <end position="317"/>
    </location>
</feature>
<reference evidence="19" key="3">
    <citation type="submission" date="2025-09" db="UniProtKB">
        <authorList>
            <consortium name="Ensembl"/>
        </authorList>
    </citation>
    <scope>IDENTIFICATION</scope>
</reference>
<keyword evidence="7" id="KW-0445">Lipid transport</keyword>
<dbReference type="GO" id="GO:0015125">
    <property type="term" value="F:bile acid transmembrane transporter activity"/>
    <property type="evidence" value="ECO:0007669"/>
    <property type="project" value="TreeGrafter"/>
</dbReference>
<dbReference type="AlphaFoldDB" id="A0A4W5M6J4"/>
<dbReference type="FunFam" id="3.30.60.30:FF:000048">
    <property type="entry name" value="Solute carrier organic anion transporter family member"/>
    <property type="match status" value="1"/>
</dbReference>
<evidence type="ECO:0000256" key="11">
    <source>
        <dbReference type="ARBA" id="ARBA00023180"/>
    </source>
</evidence>
<comment type="subcellular location">
    <subcellularLocation>
        <location evidence="1 15">Cell membrane</location>
        <topology evidence="1 15">Multi-pass membrane protein</topology>
    </subcellularLocation>
</comment>
<feature type="transmembrane region" description="Helical" evidence="15">
    <location>
        <begin position="92"/>
        <end position="114"/>
    </location>
</feature>
<dbReference type="PROSITE" id="PS51465">
    <property type="entry name" value="KAZAL_2"/>
    <property type="match status" value="1"/>
</dbReference>
<reference evidence="20" key="1">
    <citation type="submission" date="2018-06" db="EMBL/GenBank/DDBJ databases">
        <title>Genome assembly of Danube salmon.</title>
        <authorList>
            <person name="Macqueen D.J."/>
            <person name="Gundappa M.K."/>
        </authorList>
    </citation>
    <scope>NUCLEOTIDE SEQUENCE [LARGE SCALE GENOMIC DNA]</scope>
</reference>
<comment type="caution">
    <text evidence="15">Lacks conserved residue(s) required for the propagation of feature annotation.</text>
</comment>
<feature type="domain" description="Major facilitator superfamily (MFS) profile" evidence="17">
    <location>
        <begin position="23"/>
        <end position="615"/>
    </location>
</feature>
<keyword evidence="6 15" id="KW-1133">Transmembrane helix</keyword>
<dbReference type="GO" id="GO:0006811">
    <property type="term" value="P:monoatomic ion transport"/>
    <property type="evidence" value="ECO:0007669"/>
    <property type="project" value="UniProtKB-KW"/>
</dbReference>
<keyword evidence="11" id="KW-0325">Glycoprotein</keyword>
<keyword evidence="4" id="KW-1003">Cell membrane</keyword>
<evidence type="ECO:0000256" key="15">
    <source>
        <dbReference type="RuleBase" id="RU362056"/>
    </source>
</evidence>
<feature type="transmembrane region" description="Helical" evidence="15">
    <location>
        <begin position="588"/>
        <end position="610"/>
    </location>
</feature>
<accession>A0A4W5M6J4</accession>
<dbReference type="InterPro" id="IPR020846">
    <property type="entry name" value="MFS_dom"/>
</dbReference>